<evidence type="ECO:0000313" key="1">
    <source>
        <dbReference type="EMBL" id="MBB3231063.1"/>
    </source>
</evidence>
<evidence type="ECO:0000313" key="2">
    <source>
        <dbReference type="Proteomes" id="UP000518892"/>
    </source>
</evidence>
<gene>
    <name evidence="1" type="ORF">FHR97_001915</name>
</gene>
<name>A0A7W5ET82_9GAMM</name>
<dbReference type="AlphaFoldDB" id="A0A7W5ET82"/>
<sequence length="74" mass="8359">MPDDMLQTHGLDQMQTERIELALQDALKNAQQGDHKAYLLATLAQSNIYLVERTRHLELAVAALKDRVSELEGK</sequence>
<proteinExistence type="predicted"/>
<organism evidence="1 2">
    <name type="scientific">Halomonas stenophila</name>
    <dbReference type="NCBI Taxonomy" id="795312"/>
    <lineage>
        <taxon>Bacteria</taxon>
        <taxon>Pseudomonadati</taxon>
        <taxon>Pseudomonadota</taxon>
        <taxon>Gammaproteobacteria</taxon>
        <taxon>Oceanospirillales</taxon>
        <taxon>Halomonadaceae</taxon>
        <taxon>Halomonas</taxon>
    </lineage>
</organism>
<accession>A0A7W5ET82</accession>
<keyword evidence="2" id="KW-1185">Reference proteome</keyword>
<protein>
    <submittedName>
        <fullName evidence="1">Uncharacterized protein</fullName>
    </submittedName>
</protein>
<dbReference type="RefSeq" id="WP_183383551.1">
    <property type="nucleotide sequence ID" value="NZ_JACHXR010000004.1"/>
</dbReference>
<reference evidence="1 2" key="1">
    <citation type="submission" date="2020-08" db="EMBL/GenBank/DDBJ databases">
        <title>Genomic Encyclopedia of Type Strains, Phase III (KMG-III): the genomes of soil and plant-associated and newly described type strains.</title>
        <authorList>
            <person name="Whitman W."/>
        </authorList>
    </citation>
    <scope>NUCLEOTIDE SEQUENCE [LARGE SCALE GENOMIC DNA]</scope>
    <source>
        <strain evidence="1 2">CECT 7744</strain>
    </source>
</reference>
<comment type="caution">
    <text evidence="1">The sequence shown here is derived from an EMBL/GenBank/DDBJ whole genome shotgun (WGS) entry which is preliminary data.</text>
</comment>
<dbReference type="EMBL" id="JACHXR010000004">
    <property type="protein sequence ID" value="MBB3231063.1"/>
    <property type="molecule type" value="Genomic_DNA"/>
</dbReference>
<dbReference type="Proteomes" id="UP000518892">
    <property type="component" value="Unassembled WGS sequence"/>
</dbReference>